<dbReference type="AlphaFoldDB" id="A0A7X0LSE9"/>
<dbReference type="RefSeq" id="WP_185034465.1">
    <property type="nucleotide sequence ID" value="NZ_BNBN01000011.1"/>
</dbReference>
<dbReference type="EMBL" id="JACHEM010000013">
    <property type="protein sequence ID" value="MBB6438389.1"/>
    <property type="molecule type" value="Genomic_DNA"/>
</dbReference>
<accession>A0A7X0LSE9</accession>
<organism evidence="4 5">
    <name type="scientific">Streptomyces candidus</name>
    <dbReference type="NCBI Taxonomy" id="67283"/>
    <lineage>
        <taxon>Bacteria</taxon>
        <taxon>Bacillati</taxon>
        <taxon>Actinomycetota</taxon>
        <taxon>Actinomycetes</taxon>
        <taxon>Kitasatosporales</taxon>
        <taxon>Streptomycetaceae</taxon>
        <taxon>Streptomyces</taxon>
    </lineage>
</organism>
<name>A0A7X0LSE9_9ACTN</name>
<protein>
    <recommendedName>
        <fullName evidence="3">DUF4190 domain-containing protein</fullName>
    </recommendedName>
</protein>
<evidence type="ECO:0000256" key="1">
    <source>
        <dbReference type="SAM" id="MobiDB-lite"/>
    </source>
</evidence>
<dbReference type="Proteomes" id="UP000540423">
    <property type="component" value="Unassembled WGS sequence"/>
</dbReference>
<dbReference type="Pfam" id="PF13828">
    <property type="entry name" value="DUF4190"/>
    <property type="match status" value="1"/>
</dbReference>
<evidence type="ECO:0000259" key="3">
    <source>
        <dbReference type="Pfam" id="PF13828"/>
    </source>
</evidence>
<gene>
    <name evidence="4" type="ORF">HNQ79_004896</name>
</gene>
<evidence type="ECO:0000313" key="4">
    <source>
        <dbReference type="EMBL" id="MBB6438389.1"/>
    </source>
</evidence>
<proteinExistence type="predicted"/>
<keyword evidence="2" id="KW-0472">Membrane</keyword>
<comment type="caution">
    <text evidence="4">The sequence shown here is derived from an EMBL/GenBank/DDBJ whole genome shotgun (WGS) entry which is preliminary data.</text>
</comment>
<evidence type="ECO:0000256" key="2">
    <source>
        <dbReference type="SAM" id="Phobius"/>
    </source>
</evidence>
<reference evidence="4 5" key="1">
    <citation type="submission" date="2020-08" db="EMBL/GenBank/DDBJ databases">
        <title>Genomic Encyclopedia of Type Strains, Phase IV (KMG-IV): sequencing the most valuable type-strain genomes for metagenomic binning, comparative biology and taxonomic classification.</title>
        <authorList>
            <person name="Goeker M."/>
        </authorList>
    </citation>
    <scope>NUCLEOTIDE SEQUENCE [LARGE SCALE GENOMIC DNA]</scope>
    <source>
        <strain evidence="4 5">DSM 40141</strain>
    </source>
</reference>
<evidence type="ECO:0000313" key="5">
    <source>
        <dbReference type="Proteomes" id="UP000540423"/>
    </source>
</evidence>
<keyword evidence="2" id="KW-0812">Transmembrane</keyword>
<keyword evidence="2" id="KW-1133">Transmembrane helix</keyword>
<dbReference type="InterPro" id="IPR025241">
    <property type="entry name" value="DUF4190"/>
</dbReference>
<feature type="domain" description="DUF4190" evidence="3">
    <location>
        <begin position="126"/>
        <end position="192"/>
    </location>
</feature>
<feature type="transmembrane region" description="Helical" evidence="2">
    <location>
        <begin position="130"/>
        <end position="157"/>
    </location>
</feature>
<feature type="transmembrane region" description="Helical" evidence="2">
    <location>
        <begin position="177"/>
        <end position="202"/>
    </location>
</feature>
<feature type="region of interest" description="Disordered" evidence="1">
    <location>
        <begin position="1"/>
        <end position="67"/>
    </location>
</feature>
<keyword evidence="5" id="KW-1185">Reference proteome</keyword>
<sequence>MSDNTPQYPEAPDPWAPPESSGNRAPLDKPGASAPGGPLPNPVHDQPTVTSMPAAPSDAVPGVPPAPGPSAAYGYPAGQGAPGPTPGAYGYPPASPYPTGGGYPGYPGYATPGGWTGQGQPRNGFGITAMVLGIVSIPLFCAWGVVSMVLGIMAVVFGVLGRKRAAQGEATNGGMALAGIITGSVGILVGAVFLAFMVWAIVQSESRAGADPWGADSQRASAGVVAAAAR</sequence>